<accession>A0ABQ8GHB2</accession>
<proteinExistence type="predicted"/>
<name>A0ABQ8GHB2_9PEZI</name>
<evidence type="ECO:0008006" key="4">
    <source>
        <dbReference type="Google" id="ProtNLM"/>
    </source>
</evidence>
<feature type="compositionally biased region" description="Polar residues" evidence="1">
    <location>
        <begin position="16"/>
        <end position="27"/>
    </location>
</feature>
<gene>
    <name evidence="2" type="ORF">B0J12DRAFT_776579</name>
</gene>
<reference evidence="2 3" key="1">
    <citation type="journal article" date="2021" name="Nat. Commun.">
        <title>Genetic determinants of endophytism in the Arabidopsis root mycobiome.</title>
        <authorList>
            <person name="Mesny F."/>
            <person name="Miyauchi S."/>
            <person name="Thiergart T."/>
            <person name="Pickel B."/>
            <person name="Atanasova L."/>
            <person name="Karlsson M."/>
            <person name="Huettel B."/>
            <person name="Barry K.W."/>
            <person name="Haridas S."/>
            <person name="Chen C."/>
            <person name="Bauer D."/>
            <person name="Andreopoulos W."/>
            <person name="Pangilinan J."/>
            <person name="LaButti K."/>
            <person name="Riley R."/>
            <person name="Lipzen A."/>
            <person name="Clum A."/>
            <person name="Drula E."/>
            <person name="Henrissat B."/>
            <person name="Kohler A."/>
            <person name="Grigoriev I.V."/>
            <person name="Martin F.M."/>
            <person name="Hacquard S."/>
        </authorList>
    </citation>
    <scope>NUCLEOTIDE SEQUENCE [LARGE SCALE GENOMIC DNA]</scope>
    <source>
        <strain evidence="2 3">MPI-SDFR-AT-0080</strain>
    </source>
</reference>
<dbReference type="InterPro" id="IPR036852">
    <property type="entry name" value="Peptidase_S8/S53_dom_sf"/>
</dbReference>
<feature type="region of interest" description="Disordered" evidence="1">
    <location>
        <begin position="369"/>
        <end position="390"/>
    </location>
</feature>
<keyword evidence="3" id="KW-1185">Reference proteome</keyword>
<comment type="caution">
    <text evidence="2">The sequence shown here is derived from an EMBL/GenBank/DDBJ whole genome shotgun (WGS) entry which is preliminary data.</text>
</comment>
<evidence type="ECO:0000256" key="1">
    <source>
        <dbReference type="SAM" id="MobiDB-lite"/>
    </source>
</evidence>
<dbReference type="SUPFAM" id="SSF52743">
    <property type="entry name" value="Subtilisin-like"/>
    <property type="match status" value="1"/>
</dbReference>
<dbReference type="CDD" id="cd00306">
    <property type="entry name" value="Peptidases_S8_S53"/>
    <property type="match status" value="1"/>
</dbReference>
<evidence type="ECO:0000313" key="3">
    <source>
        <dbReference type="Proteomes" id="UP000774617"/>
    </source>
</evidence>
<dbReference type="Gene3D" id="3.40.50.200">
    <property type="entry name" value="Peptidase S8/S53 domain"/>
    <property type="match status" value="1"/>
</dbReference>
<dbReference type="EMBL" id="JAGTJR010000008">
    <property type="protein sequence ID" value="KAH7055862.1"/>
    <property type="molecule type" value="Genomic_DNA"/>
</dbReference>
<dbReference type="Proteomes" id="UP000774617">
    <property type="component" value="Unassembled WGS sequence"/>
</dbReference>
<sequence length="545" mass="61049">MLSVCERRPTLLPSPLRSTTDQDTGSRLSAADLPGGLVSGVEILCGVTDPKTRESSHYFAQSLRDAVHLSQAITYEEKCLWRRLSLKRPDEVLEDDFFLNIRERLARDYSKTGHTTSSLERRYPLDYQRIAEIRHELFIELLGKCGDLDFEEAAVIGTKALKNDSELVEALGKENDVLIDCRQNTGTALKTLHRHQEAQWFFQDDIRILEAVDADTMKPRSLKAALEDAKIYIQKLKLDATKQGKIETNCPDYAMTEEKGADLSEAGVAPIEEVQCDGATIKQKCLKFIYVQTEPHRNRQTAMGKGRHVQRGGQKCLGCSQTSILPAVREIKGCPVCQPTSWLPDFETVPGALEVRTKAIRRSHSISVVKPINPGTPQTGAPNRPASAADIESASHYPDKFFIELENKNHKLLDRYRDSAEGINKKRVRITAFDTGIACFPRETEPPDIRRLNLENGLPQREDEDGHGTHCARILLKVCPYADTHVYRDSRGGRSTIMSELAAAALRHAVDKSKVDIISILFGWVEDNSAELRAGLEHAKQQKRC</sequence>
<protein>
    <recommendedName>
        <fullName evidence="4">Peptidase S8/S53 domain-containing protein</fullName>
    </recommendedName>
</protein>
<feature type="region of interest" description="Disordered" evidence="1">
    <location>
        <begin position="1"/>
        <end position="31"/>
    </location>
</feature>
<evidence type="ECO:0000313" key="2">
    <source>
        <dbReference type="EMBL" id="KAH7055862.1"/>
    </source>
</evidence>
<organism evidence="2 3">
    <name type="scientific">Macrophomina phaseolina</name>
    <dbReference type="NCBI Taxonomy" id="35725"/>
    <lineage>
        <taxon>Eukaryota</taxon>
        <taxon>Fungi</taxon>
        <taxon>Dikarya</taxon>
        <taxon>Ascomycota</taxon>
        <taxon>Pezizomycotina</taxon>
        <taxon>Dothideomycetes</taxon>
        <taxon>Dothideomycetes incertae sedis</taxon>
        <taxon>Botryosphaeriales</taxon>
        <taxon>Botryosphaeriaceae</taxon>
        <taxon>Macrophomina</taxon>
    </lineage>
</organism>